<keyword evidence="6 7" id="KW-0503">Monooxygenase</keyword>
<keyword evidence="7" id="KW-0349">Heme</keyword>
<organism evidence="9 10">
    <name type="scientific">Tuber magnatum</name>
    <name type="common">white Piedmont truffle</name>
    <dbReference type="NCBI Taxonomy" id="42249"/>
    <lineage>
        <taxon>Eukaryota</taxon>
        <taxon>Fungi</taxon>
        <taxon>Dikarya</taxon>
        <taxon>Ascomycota</taxon>
        <taxon>Pezizomycotina</taxon>
        <taxon>Pezizomycetes</taxon>
        <taxon>Pezizales</taxon>
        <taxon>Tuberaceae</taxon>
        <taxon>Tuber</taxon>
    </lineage>
</organism>
<reference evidence="9 10" key="1">
    <citation type="submission" date="2018-03" db="EMBL/GenBank/DDBJ databases">
        <title>Genomes of Pezizomycetes fungi and the evolution of truffles.</title>
        <authorList>
            <person name="Murat C."/>
            <person name="Payen T."/>
            <person name="Noel B."/>
            <person name="Kuo A."/>
            <person name="Martin F.M."/>
        </authorList>
    </citation>
    <scope>NUCLEOTIDE SEQUENCE [LARGE SCALE GENOMIC DNA]</scope>
    <source>
        <strain evidence="9">091103-1</strain>
    </source>
</reference>
<protein>
    <submittedName>
        <fullName evidence="9">Cytochrome P450 52A5</fullName>
    </submittedName>
</protein>
<dbReference type="STRING" id="42249.A0A317SG65"/>
<dbReference type="InterPro" id="IPR001128">
    <property type="entry name" value="Cyt_P450"/>
</dbReference>
<dbReference type="InterPro" id="IPR047146">
    <property type="entry name" value="Cyt_P450_E_CYP52_fungi"/>
</dbReference>
<evidence type="ECO:0000256" key="2">
    <source>
        <dbReference type="ARBA" id="ARBA00010617"/>
    </source>
</evidence>
<dbReference type="InterPro" id="IPR002974">
    <property type="entry name" value="Cyt_P450_E_CYP52_ascomycetes"/>
</dbReference>
<comment type="caution">
    <text evidence="9">The sequence shown here is derived from an EMBL/GenBank/DDBJ whole genome shotgun (WGS) entry which is preliminary data.</text>
</comment>
<dbReference type="CDD" id="cd11063">
    <property type="entry name" value="CYP52"/>
    <property type="match status" value="1"/>
</dbReference>
<keyword evidence="8" id="KW-0472">Membrane</keyword>
<sequence length="503" mass="57142">MLFGAITQSVPALLIALAVVGVLTPVFKKVRGNWKIHELGGRAKPVPSRWFLFGLDVVERAVVAARANKYMELWEGWFKIAGSRTIEISIIGTRAILTDDPENIKAVLASQFHDYGKGEPFRQDWKSFLGDSIFTTDGQLWHASRQLIRPQFVKDRVSDLDIFERHVSHMLEQIPRDGATVNVSDLFYRFTLDTATDFLLGQSIDSLGTPQVEFARAFADIQKHMSNKSKVGPMGWIFPEGKYKKDLKVLNSFVEPYVERALEMRPEELKSRNEKSYNFLHALAEFTRDKRLLRDQLVAVLLAARDSAAATLSWTLYEIARRPEVVQKLRAEILGRLGPNGKPTYADLKEMKYSQHVINEALRLYPAVPFNMRMSLKDTYLPRGAGPDGLGPVGMPKHTIFAYSALTMQRRVDLFGPDVEKFDPDRWENWTPKSWQYIPFNGGPRTCIGQQFALTEMSYVLVRMFQRFESVESRQTEEQYQNCDIVVSPGAGVPVSFKLAGVP</sequence>
<dbReference type="Proteomes" id="UP000246991">
    <property type="component" value="Unassembled WGS sequence"/>
</dbReference>
<keyword evidence="3 7" id="KW-0479">Metal-binding</keyword>
<evidence type="ECO:0000256" key="3">
    <source>
        <dbReference type="ARBA" id="ARBA00022723"/>
    </source>
</evidence>
<dbReference type="SUPFAM" id="SSF48264">
    <property type="entry name" value="Cytochrome P450"/>
    <property type="match status" value="1"/>
</dbReference>
<dbReference type="GO" id="GO:0020037">
    <property type="term" value="F:heme binding"/>
    <property type="evidence" value="ECO:0007669"/>
    <property type="project" value="InterPro"/>
</dbReference>
<dbReference type="PROSITE" id="PS00086">
    <property type="entry name" value="CYTOCHROME_P450"/>
    <property type="match status" value="1"/>
</dbReference>
<dbReference type="OrthoDB" id="1470350at2759"/>
<evidence type="ECO:0000256" key="7">
    <source>
        <dbReference type="RuleBase" id="RU000461"/>
    </source>
</evidence>
<keyword evidence="8" id="KW-0812">Transmembrane</keyword>
<comment type="similarity">
    <text evidence="2 7">Belongs to the cytochrome P450 family.</text>
</comment>
<dbReference type="GO" id="GO:0016712">
    <property type="term" value="F:oxidoreductase activity, acting on paired donors, with incorporation or reduction of molecular oxygen, reduced flavin or flavoprotein as one donor, and incorporation of one atom of oxygen"/>
    <property type="evidence" value="ECO:0007669"/>
    <property type="project" value="InterPro"/>
</dbReference>
<dbReference type="AlphaFoldDB" id="A0A317SG65"/>
<dbReference type="PANTHER" id="PTHR24287">
    <property type="entry name" value="P450, PUTATIVE (EUROFUNG)-RELATED"/>
    <property type="match status" value="1"/>
</dbReference>
<feature type="transmembrane region" description="Helical" evidence="8">
    <location>
        <begin position="6"/>
        <end position="27"/>
    </location>
</feature>
<dbReference type="InterPro" id="IPR017972">
    <property type="entry name" value="Cyt_P450_CS"/>
</dbReference>
<dbReference type="InterPro" id="IPR036396">
    <property type="entry name" value="Cyt_P450_sf"/>
</dbReference>
<accession>A0A317SG65</accession>
<dbReference type="Gene3D" id="1.10.630.10">
    <property type="entry name" value="Cytochrome P450"/>
    <property type="match status" value="1"/>
</dbReference>
<evidence type="ECO:0000313" key="10">
    <source>
        <dbReference type="Proteomes" id="UP000246991"/>
    </source>
</evidence>
<proteinExistence type="inferred from homology"/>
<dbReference type="GO" id="GO:0005506">
    <property type="term" value="F:iron ion binding"/>
    <property type="evidence" value="ECO:0007669"/>
    <property type="project" value="InterPro"/>
</dbReference>
<keyword evidence="10" id="KW-1185">Reference proteome</keyword>
<comment type="cofactor">
    <cofactor evidence="1">
        <name>heme</name>
        <dbReference type="ChEBI" id="CHEBI:30413"/>
    </cofactor>
</comment>
<gene>
    <name evidence="9" type="ORF">C7212DRAFT_355211</name>
</gene>
<evidence type="ECO:0000256" key="8">
    <source>
        <dbReference type="SAM" id="Phobius"/>
    </source>
</evidence>
<evidence type="ECO:0000256" key="1">
    <source>
        <dbReference type="ARBA" id="ARBA00001971"/>
    </source>
</evidence>
<dbReference type="EMBL" id="PYWC01000081">
    <property type="protein sequence ID" value="PWW73352.1"/>
    <property type="molecule type" value="Genomic_DNA"/>
</dbReference>
<dbReference type="PRINTS" id="PR01239">
    <property type="entry name" value="EP450IICYP52"/>
</dbReference>
<name>A0A317SG65_9PEZI</name>
<dbReference type="PRINTS" id="PR00385">
    <property type="entry name" value="P450"/>
</dbReference>
<keyword evidence="8" id="KW-1133">Transmembrane helix</keyword>
<dbReference type="Pfam" id="PF00067">
    <property type="entry name" value="p450"/>
    <property type="match status" value="1"/>
</dbReference>
<evidence type="ECO:0000256" key="4">
    <source>
        <dbReference type="ARBA" id="ARBA00023002"/>
    </source>
</evidence>
<keyword evidence="5 7" id="KW-0408">Iron</keyword>
<evidence type="ECO:0000313" key="9">
    <source>
        <dbReference type="EMBL" id="PWW73352.1"/>
    </source>
</evidence>
<evidence type="ECO:0000256" key="6">
    <source>
        <dbReference type="ARBA" id="ARBA00023033"/>
    </source>
</evidence>
<evidence type="ECO:0000256" key="5">
    <source>
        <dbReference type="ARBA" id="ARBA00023004"/>
    </source>
</evidence>
<dbReference type="PANTHER" id="PTHR24287:SF5">
    <property type="entry name" value="P450, PUTATIVE (EUROFUNG)-RELATED"/>
    <property type="match status" value="1"/>
</dbReference>
<keyword evidence="4 7" id="KW-0560">Oxidoreductase</keyword>